<accession>L7UM92</accession>
<dbReference type="OrthoDB" id="5513923at2"/>
<name>L7UM92_MYXSD</name>
<keyword evidence="2" id="KW-1185">Reference proteome</keyword>
<dbReference type="PATRIC" id="fig|1278073.3.peg.7857"/>
<sequence>MFRIDVDGEHAIVEFVLDGYIRVQEMESFVQELEKATASLSGRDIKIKADLRTLRPASPEAANMIRRVQEYGLRSGVVRVAELVESELVALQLNRVAENSHTDKILRRFWEEAPARRWLILGDEEEDESPSPRPMPG</sequence>
<gene>
    <name evidence="1" type="ordered locus">MYSTI_07723</name>
</gene>
<dbReference type="KEGG" id="msd:MYSTI_07723"/>
<reference evidence="1 2" key="1">
    <citation type="journal article" date="2013" name="Genome Announc.">
        <title>Complete genome sequence of Myxococcus stipitatus strain DSM 14675, a fruiting myxobacterium.</title>
        <authorList>
            <person name="Huntley S."/>
            <person name="Kneip S."/>
            <person name="Treuner-Lange A."/>
            <person name="Sogaard-Andersen L."/>
        </authorList>
    </citation>
    <scope>NUCLEOTIDE SEQUENCE [LARGE SCALE GENOMIC DNA]</scope>
    <source>
        <strain evidence="2">DSM 14675 / JCM 12634 / Mx s8</strain>
    </source>
</reference>
<proteinExistence type="predicted"/>
<evidence type="ECO:0000313" key="1">
    <source>
        <dbReference type="EMBL" id="AGC48995.1"/>
    </source>
</evidence>
<dbReference type="RefSeq" id="WP_015353248.1">
    <property type="nucleotide sequence ID" value="NC_020126.1"/>
</dbReference>
<dbReference type="EMBL" id="CP004025">
    <property type="protein sequence ID" value="AGC48995.1"/>
    <property type="molecule type" value="Genomic_DNA"/>
</dbReference>
<protein>
    <recommendedName>
        <fullName evidence="3">STAS/SEC14 domain-containing protein</fullName>
    </recommendedName>
</protein>
<organism evidence="1 2">
    <name type="scientific">Myxococcus stipitatus (strain DSM 14675 / JCM 12634 / Mx s8)</name>
    <dbReference type="NCBI Taxonomy" id="1278073"/>
    <lineage>
        <taxon>Bacteria</taxon>
        <taxon>Pseudomonadati</taxon>
        <taxon>Myxococcota</taxon>
        <taxon>Myxococcia</taxon>
        <taxon>Myxococcales</taxon>
        <taxon>Cystobacterineae</taxon>
        <taxon>Myxococcaceae</taxon>
        <taxon>Myxococcus</taxon>
    </lineage>
</organism>
<evidence type="ECO:0000313" key="2">
    <source>
        <dbReference type="Proteomes" id="UP000011131"/>
    </source>
</evidence>
<evidence type="ECO:0008006" key="3">
    <source>
        <dbReference type="Google" id="ProtNLM"/>
    </source>
</evidence>
<dbReference type="HOGENOM" id="CLU_1913518_0_0_7"/>
<dbReference type="eggNOG" id="ENOG50319DW">
    <property type="taxonomic scope" value="Bacteria"/>
</dbReference>
<dbReference type="AlphaFoldDB" id="L7UM92"/>
<dbReference type="Proteomes" id="UP000011131">
    <property type="component" value="Chromosome"/>
</dbReference>